<proteinExistence type="predicted"/>
<protein>
    <submittedName>
        <fullName evidence="1">Uncharacterized protein</fullName>
    </submittedName>
</protein>
<dbReference type="AlphaFoldDB" id="A0A426XCU6"/>
<name>A0A426XCU6_ENSVE</name>
<sequence>MLWELAGSSLGVRRRNKEACWKHTGRSLKEDHKTHCKNVGGCQIDGSSKWRLDRPSRWLYRLYPVFRVAFDDSDAGAGSCITHTQFFQVCLNFGSNRLKLNGVYKYPKFSCI</sequence>
<dbReference type="EMBL" id="AMZH03022462">
    <property type="protein sequence ID" value="RRT37297.1"/>
    <property type="molecule type" value="Genomic_DNA"/>
</dbReference>
<reference evidence="1 2" key="1">
    <citation type="journal article" date="2014" name="Agronomy (Basel)">
        <title>A Draft Genome Sequence for Ensete ventricosum, the Drought-Tolerant Tree Against Hunger.</title>
        <authorList>
            <person name="Harrison J."/>
            <person name="Moore K.A."/>
            <person name="Paszkiewicz K."/>
            <person name="Jones T."/>
            <person name="Grant M."/>
            <person name="Ambacheew D."/>
            <person name="Muzemil S."/>
            <person name="Studholme D.J."/>
        </authorList>
    </citation>
    <scope>NUCLEOTIDE SEQUENCE [LARGE SCALE GENOMIC DNA]</scope>
</reference>
<evidence type="ECO:0000313" key="1">
    <source>
        <dbReference type="EMBL" id="RRT37297.1"/>
    </source>
</evidence>
<organism evidence="1 2">
    <name type="scientific">Ensete ventricosum</name>
    <name type="common">Abyssinian banana</name>
    <name type="synonym">Musa ensete</name>
    <dbReference type="NCBI Taxonomy" id="4639"/>
    <lineage>
        <taxon>Eukaryota</taxon>
        <taxon>Viridiplantae</taxon>
        <taxon>Streptophyta</taxon>
        <taxon>Embryophyta</taxon>
        <taxon>Tracheophyta</taxon>
        <taxon>Spermatophyta</taxon>
        <taxon>Magnoliopsida</taxon>
        <taxon>Liliopsida</taxon>
        <taxon>Zingiberales</taxon>
        <taxon>Musaceae</taxon>
        <taxon>Ensete</taxon>
    </lineage>
</organism>
<comment type="caution">
    <text evidence="1">The sequence shown here is derived from an EMBL/GenBank/DDBJ whole genome shotgun (WGS) entry which is preliminary data.</text>
</comment>
<dbReference type="Proteomes" id="UP000287651">
    <property type="component" value="Unassembled WGS sequence"/>
</dbReference>
<evidence type="ECO:0000313" key="2">
    <source>
        <dbReference type="Proteomes" id="UP000287651"/>
    </source>
</evidence>
<gene>
    <name evidence="1" type="ORF">B296_00051531</name>
</gene>
<accession>A0A426XCU6</accession>